<evidence type="ECO:0000313" key="1">
    <source>
        <dbReference type="EMBL" id="KAG5527684.1"/>
    </source>
</evidence>
<comment type="caution">
    <text evidence="1">The sequence shown here is derived from an EMBL/GenBank/DDBJ whole genome shotgun (WGS) entry which is preliminary data.</text>
</comment>
<gene>
    <name evidence="1" type="ORF">RHGRI_028575</name>
</gene>
<protein>
    <submittedName>
        <fullName evidence="1">Uncharacterized protein</fullName>
    </submittedName>
</protein>
<sequence>MTDVVASLECMLADILPQGTAASPSTLVQYNENTQRKKRSKKNRFQRGIAFLARGSKSVNRISGSARKEVTIFTVIISGRLLGV</sequence>
<dbReference type="Proteomes" id="UP000823749">
    <property type="component" value="Chromosome 10"/>
</dbReference>
<reference evidence="1" key="1">
    <citation type="submission" date="2020-08" db="EMBL/GenBank/DDBJ databases">
        <title>Plant Genome Project.</title>
        <authorList>
            <person name="Zhang R.-G."/>
        </authorList>
    </citation>
    <scope>NUCLEOTIDE SEQUENCE</scope>
    <source>
        <strain evidence="1">WSP0</strain>
        <tissue evidence="1">Leaf</tissue>
    </source>
</reference>
<organism evidence="1 2">
    <name type="scientific">Rhododendron griersonianum</name>
    <dbReference type="NCBI Taxonomy" id="479676"/>
    <lineage>
        <taxon>Eukaryota</taxon>
        <taxon>Viridiplantae</taxon>
        <taxon>Streptophyta</taxon>
        <taxon>Embryophyta</taxon>
        <taxon>Tracheophyta</taxon>
        <taxon>Spermatophyta</taxon>
        <taxon>Magnoliopsida</taxon>
        <taxon>eudicotyledons</taxon>
        <taxon>Gunneridae</taxon>
        <taxon>Pentapetalae</taxon>
        <taxon>asterids</taxon>
        <taxon>Ericales</taxon>
        <taxon>Ericaceae</taxon>
        <taxon>Ericoideae</taxon>
        <taxon>Rhodoreae</taxon>
        <taxon>Rhododendron</taxon>
    </lineage>
</organism>
<proteinExistence type="predicted"/>
<keyword evidence="2" id="KW-1185">Reference proteome</keyword>
<dbReference type="AlphaFoldDB" id="A0AAV6IKY3"/>
<evidence type="ECO:0000313" key="2">
    <source>
        <dbReference type="Proteomes" id="UP000823749"/>
    </source>
</evidence>
<name>A0AAV6IKY3_9ERIC</name>
<accession>A0AAV6IKY3</accession>
<dbReference type="EMBL" id="JACTNZ010000010">
    <property type="protein sequence ID" value="KAG5527684.1"/>
    <property type="molecule type" value="Genomic_DNA"/>
</dbReference>